<evidence type="ECO:0000256" key="2">
    <source>
        <dbReference type="ARBA" id="ARBA00023125"/>
    </source>
</evidence>
<name>A0A154I8D6_RHILE</name>
<dbReference type="GO" id="GO:0003700">
    <property type="term" value="F:DNA-binding transcription factor activity"/>
    <property type="evidence" value="ECO:0007669"/>
    <property type="project" value="InterPro"/>
</dbReference>
<dbReference type="InterPro" id="IPR050679">
    <property type="entry name" value="Bact_HTH_transcr_reg"/>
</dbReference>
<comment type="caution">
    <text evidence="5">The sequence shown here is derived from an EMBL/GenBank/DDBJ whole genome shotgun (WGS) entry which is preliminary data.</text>
</comment>
<dbReference type="GO" id="GO:0045892">
    <property type="term" value="P:negative regulation of DNA-templated transcription"/>
    <property type="evidence" value="ECO:0007669"/>
    <property type="project" value="TreeGrafter"/>
</dbReference>
<dbReference type="PANTHER" id="PTHR44846">
    <property type="entry name" value="MANNOSYL-D-GLYCERATE TRANSPORT/METABOLISM SYSTEM REPRESSOR MNGR-RELATED"/>
    <property type="match status" value="1"/>
</dbReference>
<dbReference type="RefSeq" id="WP_062945130.1">
    <property type="nucleotide sequence ID" value="NZ_CP171847.1"/>
</dbReference>
<dbReference type="Gene3D" id="3.40.1410.10">
    <property type="entry name" value="Chorismate lyase-like"/>
    <property type="match status" value="1"/>
</dbReference>
<dbReference type="InterPro" id="IPR028978">
    <property type="entry name" value="Chorismate_lyase_/UTRA_dom_sf"/>
</dbReference>
<feature type="domain" description="HTH gntR-type" evidence="4">
    <location>
        <begin position="20"/>
        <end position="88"/>
    </location>
</feature>
<sequence length="254" mass="27474">MSDRLAAMLPGWGIDIKGAGPLYHRLRLALEKAIVSGKLKEGDVLYPERDLAEHVRVSRVTVRKAIDHLVQDGFLVRRRGSGTFVAGSAVRADQPPLCANSLTGDISWRGSDTKVECIECSTSYPAPEEMMTLGLSGDSQVVRITCLRSSAGQPLAIERTCISSEFLPHARIVTSSICNTLADANFRPVHAIQRTFASNIEDPDATLLGVAIGTAGLLTKRVAYLASGRAIEFTRSLFRGDAEGFVSELTFLEN</sequence>
<dbReference type="SUPFAM" id="SSF46785">
    <property type="entry name" value="Winged helix' DNA-binding domain"/>
    <property type="match status" value="1"/>
</dbReference>
<dbReference type="InterPro" id="IPR036390">
    <property type="entry name" value="WH_DNA-bd_sf"/>
</dbReference>
<dbReference type="InterPro" id="IPR000524">
    <property type="entry name" value="Tscrpt_reg_HTH_GntR"/>
</dbReference>
<dbReference type="CDD" id="cd07377">
    <property type="entry name" value="WHTH_GntR"/>
    <property type="match status" value="1"/>
</dbReference>
<dbReference type="SMART" id="SM00345">
    <property type="entry name" value="HTH_GNTR"/>
    <property type="match status" value="1"/>
</dbReference>
<evidence type="ECO:0000313" key="5">
    <source>
        <dbReference type="EMBL" id="KZA96848.1"/>
    </source>
</evidence>
<dbReference type="EMBL" id="LVYU01000147">
    <property type="protein sequence ID" value="KZA96848.1"/>
    <property type="molecule type" value="Genomic_DNA"/>
</dbReference>
<keyword evidence="2" id="KW-0238">DNA-binding</keyword>
<dbReference type="SUPFAM" id="SSF64288">
    <property type="entry name" value="Chorismate lyase-like"/>
    <property type="match status" value="1"/>
</dbReference>
<dbReference type="InterPro" id="IPR036388">
    <property type="entry name" value="WH-like_DNA-bd_sf"/>
</dbReference>
<evidence type="ECO:0000259" key="4">
    <source>
        <dbReference type="PROSITE" id="PS50949"/>
    </source>
</evidence>
<dbReference type="PANTHER" id="PTHR44846:SF1">
    <property type="entry name" value="MANNOSYL-D-GLYCERATE TRANSPORT_METABOLISM SYSTEM REPRESSOR MNGR-RELATED"/>
    <property type="match status" value="1"/>
</dbReference>
<accession>A0A154I8D6</accession>
<reference evidence="5" key="1">
    <citation type="submission" date="2016-03" db="EMBL/GenBank/DDBJ databases">
        <title>Microsymbionts genomes from the relict species Vavilovia formosa.</title>
        <authorList>
            <person name="Chirak E."/>
            <person name="Kimeklis A."/>
            <person name="Kopat V."/>
            <person name="Andronov E."/>
        </authorList>
    </citation>
    <scope>NUCLEOTIDE SEQUENCE [LARGE SCALE GENOMIC DNA]</scope>
    <source>
        <strain evidence="5">Vaf12</strain>
    </source>
</reference>
<evidence type="ECO:0000256" key="3">
    <source>
        <dbReference type="ARBA" id="ARBA00023163"/>
    </source>
</evidence>
<dbReference type="Gene3D" id="1.10.10.10">
    <property type="entry name" value="Winged helix-like DNA-binding domain superfamily/Winged helix DNA-binding domain"/>
    <property type="match status" value="1"/>
</dbReference>
<evidence type="ECO:0000256" key="1">
    <source>
        <dbReference type="ARBA" id="ARBA00023015"/>
    </source>
</evidence>
<keyword evidence="3" id="KW-0804">Transcription</keyword>
<proteinExistence type="predicted"/>
<keyword evidence="1" id="KW-0805">Transcription regulation</keyword>
<dbReference type="AlphaFoldDB" id="A0A154I8D6"/>
<dbReference type="PRINTS" id="PR00035">
    <property type="entry name" value="HTHGNTR"/>
</dbReference>
<dbReference type="Pfam" id="PF00392">
    <property type="entry name" value="GntR"/>
    <property type="match status" value="1"/>
</dbReference>
<organism evidence="5">
    <name type="scientific">Rhizobium leguminosarum</name>
    <dbReference type="NCBI Taxonomy" id="384"/>
    <lineage>
        <taxon>Bacteria</taxon>
        <taxon>Pseudomonadati</taxon>
        <taxon>Pseudomonadota</taxon>
        <taxon>Alphaproteobacteria</taxon>
        <taxon>Hyphomicrobiales</taxon>
        <taxon>Rhizobiaceae</taxon>
        <taxon>Rhizobium/Agrobacterium group</taxon>
        <taxon>Rhizobium</taxon>
    </lineage>
</organism>
<protein>
    <submittedName>
        <fullName evidence="5">GntR family transcriptional regulator</fullName>
    </submittedName>
</protein>
<dbReference type="GO" id="GO:0003677">
    <property type="term" value="F:DNA binding"/>
    <property type="evidence" value="ECO:0007669"/>
    <property type="project" value="UniProtKB-KW"/>
</dbReference>
<dbReference type="PROSITE" id="PS50949">
    <property type="entry name" value="HTH_GNTR"/>
    <property type="match status" value="1"/>
</dbReference>
<dbReference type="SMART" id="SM00866">
    <property type="entry name" value="UTRA"/>
    <property type="match status" value="1"/>
</dbReference>
<dbReference type="Pfam" id="PF07702">
    <property type="entry name" value="UTRA"/>
    <property type="match status" value="1"/>
</dbReference>
<dbReference type="InterPro" id="IPR011663">
    <property type="entry name" value="UTRA"/>
</dbReference>
<gene>
    <name evidence="5" type="ORF">A4A59_34010</name>
</gene>